<feature type="region of interest" description="Disordered" evidence="7">
    <location>
        <begin position="251"/>
        <end position="297"/>
    </location>
</feature>
<feature type="region of interest" description="Disordered" evidence="7">
    <location>
        <begin position="66"/>
        <end position="225"/>
    </location>
</feature>
<dbReference type="SMART" id="SM00487">
    <property type="entry name" value="DEXDc"/>
    <property type="match status" value="1"/>
</dbReference>
<accession>A0A0D7AH49</accession>
<dbReference type="InterPro" id="IPR014001">
    <property type="entry name" value="Helicase_ATP-bd"/>
</dbReference>
<dbReference type="InterPro" id="IPR002464">
    <property type="entry name" value="DNA/RNA_helicase_DEAH_CS"/>
</dbReference>
<organism evidence="10 11">
    <name type="scientific">Fistulina hepatica ATCC 64428</name>
    <dbReference type="NCBI Taxonomy" id="1128425"/>
    <lineage>
        <taxon>Eukaryota</taxon>
        <taxon>Fungi</taxon>
        <taxon>Dikarya</taxon>
        <taxon>Basidiomycota</taxon>
        <taxon>Agaricomycotina</taxon>
        <taxon>Agaricomycetes</taxon>
        <taxon>Agaricomycetidae</taxon>
        <taxon>Agaricales</taxon>
        <taxon>Fistulinaceae</taxon>
        <taxon>Fistulina</taxon>
    </lineage>
</organism>
<dbReference type="GO" id="GO:0003723">
    <property type="term" value="F:RNA binding"/>
    <property type="evidence" value="ECO:0007669"/>
    <property type="project" value="TreeGrafter"/>
</dbReference>
<evidence type="ECO:0000256" key="6">
    <source>
        <dbReference type="ARBA" id="ARBA00022840"/>
    </source>
</evidence>
<evidence type="ECO:0000256" key="5">
    <source>
        <dbReference type="ARBA" id="ARBA00022806"/>
    </source>
</evidence>
<evidence type="ECO:0000313" key="11">
    <source>
        <dbReference type="Proteomes" id="UP000054144"/>
    </source>
</evidence>
<gene>
    <name evidence="10" type="ORF">FISHEDRAFT_40778</name>
</gene>
<dbReference type="InterPro" id="IPR001650">
    <property type="entry name" value="Helicase_C-like"/>
</dbReference>
<evidence type="ECO:0000256" key="4">
    <source>
        <dbReference type="ARBA" id="ARBA00022801"/>
    </source>
</evidence>
<reference evidence="10 11" key="1">
    <citation type="journal article" date="2015" name="Fungal Genet. Biol.">
        <title>Evolution of novel wood decay mechanisms in Agaricales revealed by the genome sequences of Fistulina hepatica and Cylindrobasidium torrendii.</title>
        <authorList>
            <person name="Floudas D."/>
            <person name="Held B.W."/>
            <person name="Riley R."/>
            <person name="Nagy L.G."/>
            <person name="Koehler G."/>
            <person name="Ransdell A.S."/>
            <person name="Younus H."/>
            <person name="Chow J."/>
            <person name="Chiniquy J."/>
            <person name="Lipzen A."/>
            <person name="Tritt A."/>
            <person name="Sun H."/>
            <person name="Haridas S."/>
            <person name="LaButti K."/>
            <person name="Ohm R.A."/>
            <person name="Kues U."/>
            <person name="Blanchette R.A."/>
            <person name="Grigoriev I.V."/>
            <person name="Minto R.E."/>
            <person name="Hibbett D.S."/>
        </authorList>
    </citation>
    <scope>NUCLEOTIDE SEQUENCE [LARGE SCALE GENOMIC DNA]</scope>
    <source>
        <strain evidence="10 11">ATCC 64428</strain>
    </source>
</reference>
<dbReference type="PANTHER" id="PTHR18934:SF99">
    <property type="entry name" value="ATP-DEPENDENT RNA HELICASE DHX37-RELATED"/>
    <property type="match status" value="1"/>
</dbReference>
<dbReference type="Gene3D" id="3.40.50.300">
    <property type="entry name" value="P-loop containing nucleotide triphosphate hydrolases"/>
    <property type="match status" value="2"/>
</dbReference>
<keyword evidence="3" id="KW-0547">Nucleotide-binding</keyword>
<feature type="compositionally biased region" description="Basic residues" evidence="7">
    <location>
        <begin position="144"/>
        <end position="158"/>
    </location>
</feature>
<dbReference type="InterPro" id="IPR027417">
    <property type="entry name" value="P-loop_NTPase"/>
</dbReference>
<evidence type="ECO:0000313" key="10">
    <source>
        <dbReference type="EMBL" id="KIY49650.1"/>
    </source>
</evidence>
<dbReference type="EC" id="3.6.4.13" evidence="2"/>
<dbReference type="CDD" id="cd18791">
    <property type="entry name" value="SF2_C_RHA"/>
    <property type="match status" value="1"/>
</dbReference>
<dbReference type="Pfam" id="PF04408">
    <property type="entry name" value="WHD_HA2"/>
    <property type="match status" value="1"/>
</dbReference>
<evidence type="ECO:0000256" key="2">
    <source>
        <dbReference type="ARBA" id="ARBA00012552"/>
    </source>
</evidence>
<dbReference type="InterPro" id="IPR011709">
    <property type="entry name" value="DEAD-box_helicase_OB_fold"/>
</dbReference>
<feature type="compositionally biased region" description="Acidic residues" evidence="7">
    <location>
        <begin position="171"/>
        <end position="184"/>
    </location>
</feature>
<evidence type="ECO:0000256" key="1">
    <source>
        <dbReference type="ARBA" id="ARBA00008792"/>
    </source>
</evidence>
<dbReference type="GO" id="GO:0005524">
    <property type="term" value="F:ATP binding"/>
    <property type="evidence" value="ECO:0007669"/>
    <property type="project" value="UniProtKB-KW"/>
</dbReference>
<comment type="similarity">
    <text evidence="1">Belongs to the DEAD box helicase family. DEAH subfamily.</text>
</comment>
<keyword evidence="6" id="KW-0067">ATP-binding</keyword>
<evidence type="ECO:0000256" key="3">
    <source>
        <dbReference type="ARBA" id="ARBA00022741"/>
    </source>
</evidence>
<evidence type="ECO:0000256" key="7">
    <source>
        <dbReference type="SAM" id="MobiDB-lite"/>
    </source>
</evidence>
<dbReference type="AlphaFoldDB" id="A0A0D7AH49"/>
<dbReference type="Proteomes" id="UP000054144">
    <property type="component" value="Unassembled WGS sequence"/>
</dbReference>
<dbReference type="GO" id="GO:0005730">
    <property type="term" value="C:nucleolus"/>
    <property type="evidence" value="ECO:0007669"/>
    <property type="project" value="TreeGrafter"/>
</dbReference>
<dbReference type="GO" id="GO:0003724">
    <property type="term" value="F:RNA helicase activity"/>
    <property type="evidence" value="ECO:0007669"/>
    <property type="project" value="UniProtKB-EC"/>
</dbReference>
<keyword evidence="4 10" id="KW-0378">Hydrolase</keyword>
<dbReference type="OrthoDB" id="10253254at2759"/>
<protein>
    <recommendedName>
        <fullName evidence="2">RNA helicase</fullName>
        <ecNumber evidence="2">3.6.4.13</ecNumber>
    </recommendedName>
</protein>
<dbReference type="Gene3D" id="1.20.120.1080">
    <property type="match status" value="1"/>
</dbReference>
<dbReference type="InterPro" id="IPR007502">
    <property type="entry name" value="Helicase-assoc_dom"/>
</dbReference>
<dbReference type="SMART" id="SM00847">
    <property type="entry name" value="HA2"/>
    <property type="match status" value="1"/>
</dbReference>
<dbReference type="PROSITE" id="PS51192">
    <property type="entry name" value="HELICASE_ATP_BIND_1"/>
    <property type="match status" value="1"/>
</dbReference>
<dbReference type="GO" id="GO:0016787">
    <property type="term" value="F:hydrolase activity"/>
    <property type="evidence" value="ECO:0007669"/>
    <property type="project" value="UniProtKB-KW"/>
</dbReference>
<feature type="compositionally biased region" description="Acidic residues" evidence="7">
    <location>
        <begin position="66"/>
        <end position="80"/>
    </location>
</feature>
<dbReference type="PROSITE" id="PS51194">
    <property type="entry name" value="HELICASE_CTER"/>
    <property type="match status" value="1"/>
</dbReference>
<dbReference type="InterPro" id="IPR048333">
    <property type="entry name" value="HA2_WH"/>
</dbReference>
<dbReference type="SUPFAM" id="SSF52540">
    <property type="entry name" value="P-loop containing nucleoside triphosphate hydrolases"/>
    <property type="match status" value="1"/>
</dbReference>
<keyword evidence="5" id="KW-0347">Helicase</keyword>
<dbReference type="Pfam" id="PF21010">
    <property type="entry name" value="HA2_C"/>
    <property type="match status" value="1"/>
</dbReference>
<feature type="compositionally biased region" description="Acidic residues" evidence="7">
    <location>
        <begin position="203"/>
        <end position="220"/>
    </location>
</feature>
<evidence type="ECO:0000259" key="9">
    <source>
        <dbReference type="PROSITE" id="PS51194"/>
    </source>
</evidence>
<dbReference type="GO" id="GO:0000462">
    <property type="term" value="P:maturation of SSU-rRNA from tricistronic rRNA transcript (SSU-rRNA, 5.8S rRNA, LSU-rRNA)"/>
    <property type="evidence" value="ECO:0007669"/>
    <property type="project" value="TreeGrafter"/>
</dbReference>
<keyword evidence="11" id="KW-1185">Reference proteome</keyword>
<proteinExistence type="inferred from homology"/>
<feature type="domain" description="Helicase ATP-binding" evidence="8">
    <location>
        <begin position="362"/>
        <end position="563"/>
    </location>
</feature>
<dbReference type="PROSITE" id="PS00690">
    <property type="entry name" value="DEAH_ATP_HELICASE"/>
    <property type="match status" value="1"/>
</dbReference>
<feature type="compositionally biased region" description="Low complexity" evidence="7">
    <location>
        <begin position="256"/>
        <end position="275"/>
    </location>
</feature>
<dbReference type="EMBL" id="KN881721">
    <property type="protein sequence ID" value="KIY49650.1"/>
    <property type="molecule type" value="Genomic_DNA"/>
</dbReference>
<dbReference type="Pfam" id="PF00271">
    <property type="entry name" value="Helicase_C"/>
    <property type="match status" value="1"/>
</dbReference>
<evidence type="ECO:0000259" key="8">
    <source>
        <dbReference type="PROSITE" id="PS51192"/>
    </source>
</evidence>
<dbReference type="SMART" id="SM00490">
    <property type="entry name" value="HELICc"/>
    <property type="match status" value="1"/>
</dbReference>
<name>A0A0D7AH49_9AGAR</name>
<sequence length="1188" mass="128325">MITKDNRRVLFERLVQTQAQIPDSHVLQSSATLGTARIQSHLELAERTEDRGMRRALKRRRIDYIDDGDVNDVPNDEMSVDESRYNGAVGGSGGPSANGHGSEAPLPTTEQGQAPPLAPSTRDSPTIGSALRRNPDGSTIAPAIKKRRKKSIALRWSRHSVSEVEVPMSEASEDDDSSEDESCEDAVSGTGGNNSTDGHEDGVADDEDEGSTNEDLDESEDRQPPLIVPVKRALCFKDWAARQILLARGHKPPVSAPTSALQSPASTSTPASISTKTQPQKPAPPLTTDGLKRGPLGADMQLPNTSLASVLFSTSASAMTTGSTSKSQILSTPGVIPVLHRPADLAEARAELPVVTQEQEIVEALRLYPVVVICGPTGSGKTTQVPQMLYEAGFGVRDGENPGMIGVTQPRRVAAVALAARVAHEMGLAQGGSIASTGAVPSIPPGESGHKAQPCISYQIRYDSTVECGTVIKFMTDGVLLRELSRDFLLSVYSAIVLDEAHERTLNTDILVGVLSRVVRLREQLWREGREGVRPLRLVIMSATLRVSDFTANTTLFSSPPPVLSVEGRQHPVTVHFSRHTETDYVSATVRKTARIHARLPPGGVLVFLTGQAEIIGVCRALEARYGTRALQARKKARERAAAMRSMATLDVEAEDVDLGHDERHDGLALDVDDTGVDDLEDSDMEGELYTELGLDKEETDAPMHIVPLYALLPADQQMKVFEPPPEGSRLVIVATNVAETSLTIPGIRYVVDSGRAKERHTDLVTGVQSFSVQWISKASAAQRAGRAGRTGPGHCYRLYSSAVFEHTFPAHAPPEILRAPLAGVVLQMKALHLDAVVRFPFPTPPNRPALAVAERSLVWMGAVGKGGEDGDLGGPITDLGYTMSLFPLAPRFARMLVSGNQHGCLPYIVALVAALSVGDPFLREEALGGNEDGEDSDEELPRIDSAAVKAKEVRRRRRKAFFESQNMHASLGKYTSDQFRVLSVVGAYEYAGGGHKFCEDHFVRPKAMEEIHKLRSQISHIVQVNFSGTDTGFSPKLRPPSDLQIKVLRQLLAAGFIDQVAVRKDRAESGMSGAKSSTSTSGAKHSTCKDVAYRALGITEDVYIHPTSLLASRSPPEYVVFQEVVRTSRTWLKGVTIVNPAWLAALGKGTLCTFSKPVKNNMGQMMVTPRFGPAGWELPPVKLEIIS</sequence>
<dbReference type="GO" id="GO:1990904">
    <property type="term" value="C:ribonucleoprotein complex"/>
    <property type="evidence" value="ECO:0007669"/>
    <property type="project" value="UniProtKB-ARBA"/>
</dbReference>
<dbReference type="PANTHER" id="PTHR18934">
    <property type="entry name" value="ATP-DEPENDENT RNA HELICASE"/>
    <property type="match status" value="1"/>
</dbReference>
<feature type="domain" description="Helicase C-terminal" evidence="9">
    <location>
        <begin position="651"/>
        <end position="833"/>
    </location>
</feature>
<dbReference type="Pfam" id="PF07717">
    <property type="entry name" value="OB_NTP_bind"/>
    <property type="match status" value="1"/>
</dbReference>